<organism evidence="2 3">
    <name type="scientific">Corynebacterium occultum</name>
    <dbReference type="NCBI Taxonomy" id="2675219"/>
    <lineage>
        <taxon>Bacteria</taxon>
        <taxon>Bacillati</taxon>
        <taxon>Actinomycetota</taxon>
        <taxon>Actinomycetes</taxon>
        <taxon>Mycobacteriales</taxon>
        <taxon>Corynebacteriaceae</taxon>
        <taxon>Corynebacterium</taxon>
    </lineage>
</organism>
<dbReference type="Proteomes" id="UP000424462">
    <property type="component" value="Chromosome"/>
</dbReference>
<dbReference type="RefSeq" id="WP_156230398.1">
    <property type="nucleotide sequence ID" value="NZ_CP046455.1"/>
</dbReference>
<sequence length="187" mass="21221">MSYIIEVNAPHHNRGNRPTRTEIFSLMNARKFPPPPPEHLVDDSSHPRILSPIDIYLDTESARSGLFTMAFVFSFSKTQSPRSLLLSHGQEEKPGEVWVEADDPEHGFHATGVHWEINGLLLRIELTDGHTFHWNGQTSVTVELMESRALGVNTCLEQIFAEPDEEISDLVRRQRSSHPEDSSNLEQ</sequence>
<reference evidence="2 3" key="1">
    <citation type="submission" date="2019-11" db="EMBL/GenBank/DDBJ databases">
        <title>Complete genome sequence of Corynebacterium kalinowskii 1959, a novel Corynebacterium species isolated from soil of a small paddock in Vilsendorf, Germany.</title>
        <authorList>
            <person name="Schaffert L."/>
            <person name="Ruwe M."/>
            <person name="Milse J."/>
            <person name="Hanuschka K."/>
            <person name="Ortseifen V."/>
            <person name="Droste J."/>
            <person name="Brandt D."/>
            <person name="Schlueter L."/>
            <person name="Kutter Y."/>
            <person name="Vinke S."/>
            <person name="Viehoefer P."/>
            <person name="Jacob L."/>
            <person name="Luebke N.-C."/>
            <person name="Schulte-Berndt E."/>
            <person name="Hain C."/>
            <person name="Linder M."/>
            <person name="Schmidt P."/>
            <person name="Wollenschlaeger L."/>
            <person name="Luttermann T."/>
            <person name="Thieme E."/>
            <person name="Hassa J."/>
            <person name="Haak M."/>
            <person name="Wittchen M."/>
            <person name="Mentz A."/>
            <person name="Persicke M."/>
            <person name="Busche T."/>
            <person name="Ruckert C."/>
        </authorList>
    </citation>
    <scope>NUCLEOTIDE SEQUENCE [LARGE SCALE GENOMIC DNA]</scope>
    <source>
        <strain evidence="2 3">2039</strain>
    </source>
</reference>
<gene>
    <name evidence="2" type="ORF">COCCU_04380</name>
</gene>
<evidence type="ECO:0000256" key="1">
    <source>
        <dbReference type="SAM" id="MobiDB-lite"/>
    </source>
</evidence>
<dbReference type="AlphaFoldDB" id="A0A6B8VZZ9"/>
<proteinExistence type="predicted"/>
<dbReference type="KEGG" id="cok:COCCU_04380"/>
<dbReference type="EMBL" id="CP046455">
    <property type="protein sequence ID" value="QGU06824.1"/>
    <property type="molecule type" value="Genomic_DNA"/>
</dbReference>
<evidence type="ECO:0000313" key="3">
    <source>
        <dbReference type="Proteomes" id="UP000424462"/>
    </source>
</evidence>
<keyword evidence="3" id="KW-1185">Reference proteome</keyword>
<feature type="compositionally biased region" description="Basic and acidic residues" evidence="1">
    <location>
        <begin position="169"/>
        <end position="181"/>
    </location>
</feature>
<evidence type="ECO:0000313" key="2">
    <source>
        <dbReference type="EMBL" id="QGU06824.1"/>
    </source>
</evidence>
<protein>
    <submittedName>
        <fullName evidence="2">Uncharacterized protein</fullName>
    </submittedName>
</protein>
<accession>A0A6B8VZZ9</accession>
<feature type="region of interest" description="Disordered" evidence="1">
    <location>
        <begin position="167"/>
        <end position="187"/>
    </location>
</feature>
<name>A0A6B8VZZ9_9CORY</name>